<name>A0A0X3TQZ2_9RHOB</name>
<dbReference type="InterPro" id="IPR016174">
    <property type="entry name" value="Di-haem_cyt_TM"/>
</dbReference>
<comment type="caution">
    <text evidence="8">The sequence shown here is derived from an EMBL/GenBank/DDBJ whole genome shotgun (WGS) entry which is preliminary data.</text>
</comment>
<reference evidence="9" key="1">
    <citation type="submission" date="2015-12" db="EMBL/GenBank/DDBJ databases">
        <authorList>
            <person name="Zhang G."/>
            <person name="Stingl U."/>
        </authorList>
    </citation>
    <scope>NUCLEOTIDE SEQUENCE [LARGE SCALE GENOMIC DNA]</scope>
    <source>
        <strain evidence="9">ZGT118</strain>
    </source>
</reference>
<evidence type="ECO:0000256" key="5">
    <source>
        <dbReference type="ARBA" id="ARBA00023136"/>
    </source>
</evidence>
<sequence length="191" mass="21216">MADQSSIFRGRSEPRGIRVWDPLVRIVHWGIALSVLLNGSVNDPDGVVHERIGYAVLGLVVLRLIWGFIGPSTARFSAFPPNPVAALRHLKAILRGDTTVHLSHNPLGALMAYNLWLTLLVICVTGIMMGTIRFFGADWVEELHEAAFDWLMISLVLHVGGVFLDQWRTGVRLVRAMVTGYKNVDRNGPLK</sequence>
<organism evidence="8 9">
    <name type="scientific">Ruegeria marisrubri</name>
    <dbReference type="NCBI Taxonomy" id="1685379"/>
    <lineage>
        <taxon>Bacteria</taxon>
        <taxon>Pseudomonadati</taxon>
        <taxon>Pseudomonadota</taxon>
        <taxon>Alphaproteobacteria</taxon>
        <taxon>Rhodobacterales</taxon>
        <taxon>Roseobacteraceae</taxon>
        <taxon>Ruegeria</taxon>
    </lineage>
</organism>
<evidence type="ECO:0000256" key="2">
    <source>
        <dbReference type="ARBA" id="ARBA00022475"/>
    </source>
</evidence>
<evidence type="ECO:0000259" key="7">
    <source>
        <dbReference type="Pfam" id="PF01292"/>
    </source>
</evidence>
<keyword evidence="3 6" id="KW-0812">Transmembrane</keyword>
<dbReference type="EMBL" id="LQBQ01000023">
    <property type="protein sequence ID" value="KUJ78154.1"/>
    <property type="molecule type" value="Genomic_DNA"/>
</dbReference>
<dbReference type="InterPro" id="IPR051542">
    <property type="entry name" value="Hydrogenase_cytochrome"/>
</dbReference>
<proteinExistence type="predicted"/>
<feature type="domain" description="Cytochrome b561 bacterial/Ni-hydrogenase" evidence="7">
    <location>
        <begin position="19"/>
        <end position="180"/>
    </location>
</feature>
<keyword evidence="2" id="KW-1003">Cell membrane</keyword>
<evidence type="ECO:0000313" key="8">
    <source>
        <dbReference type="EMBL" id="KUJ78154.1"/>
    </source>
</evidence>
<accession>A0A0X3TQZ2</accession>
<dbReference type="STRING" id="1685379.AVO45_09380"/>
<keyword evidence="4 6" id="KW-1133">Transmembrane helix</keyword>
<dbReference type="PANTHER" id="PTHR30485:SF2">
    <property type="entry name" value="BLL0597 PROTEIN"/>
    <property type="match status" value="1"/>
</dbReference>
<dbReference type="GO" id="GO:0020037">
    <property type="term" value="F:heme binding"/>
    <property type="evidence" value="ECO:0007669"/>
    <property type="project" value="TreeGrafter"/>
</dbReference>
<evidence type="ECO:0000256" key="6">
    <source>
        <dbReference type="SAM" id="Phobius"/>
    </source>
</evidence>
<dbReference type="PANTHER" id="PTHR30485">
    <property type="entry name" value="NI/FE-HYDROGENASE 1 B-TYPE CYTOCHROME SUBUNIT"/>
    <property type="match status" value="1"/>
</dbReference>
<dbReference type="GO" id="GO:0009055">
    <property type="term" value="F:electron transfer activity"/>
    <property type="evidence" value="ECO:0007669"/>
    <property type="project" value="InterPro"/>
</dbReference>
<comment type="subcellular location">
    <subcellularLocation>
        <location evidence="1">Cell membrane</location>
        <topology evidence="1">Multi-pass membrane protein</topology>
    </subcellularLocation>
</comment>
<dbReference type="InterPro" id="IPR011577">
    <property type="entry name" value="Cyt_b561_bac/Ni-Hgenase"/>
</dbReference>
<dbReference type="RefSeq" id="WP_068347352.1">
    <property type="nucleotide sequence ID" value="NZ_LQBQ01000023.1"/>
</dbReference>
<keyword evidence="5 6" id="KW-0472">Membrane</keyword>
<protein>
    <submittedName>
        <fullName evidence="8">Cytochrome B</fullName>
    </submittedName>
</protein>
<dbReference type="GO" id="GO:0005886">
    <property type="term" value="C:plasma membrane"/>
    <property type="evidence" value="ECO:0007669"/>
    <property type="project" value="UniProtKB-SubCell"/>
</dbReference>
<dbReference type="GO" id="GO:0022904">
    <property type="term" value="P:respiratory electron transport chain"/>
    <property type="evidence" value="ECO:0007669"/>
    <property type="project" value="InterPro"/>
</dbReference>
<dbReference type="Gene3D" id="1.20.950.20">
    <property type="entry name" value="Transmembrane di-heme cytochromes, Chain C"/>
    <property type="match status" value="1"/>
</dbReference>
<evidence type="ECO:0000256" key="1">
    <source>
        <dbReference type="ARBA" id="ARBA00004651"/>
    </source>
</evidence>
<gene>
    <name evidence="8" type="ORF">AVO45_09380</name>
</gene>
<feature type="transmembrane region" description="Helical" evidence="6">
    <location>
        <begin position="147"/>
        <end position="167"/>
    </location>
</feature>
<dbReference type="AlphaFoldDB" id="A0A0X3TQZ2"/>
<dbReference type="OrthoDB" id="196472at2"/>
<evidence type="ECO:0000256" key="3">
    <source>
        <dbReference type="ARBA" id="ARBA00022692"/>
    </source>
</evidence>
<feature type="transmembrane region" description="Helical" evidence="6">
    <location>
        <begin position="113"/>
        <end position="135"/>
    </location>
</feature>
<evidence type="ECO:0000313" key="9">
    <source>
        <dbReference type="Proteomes" id="UP000053791"/>
    </source>
</evidence>
<dbReference type="Proteomes" id="UP000053791">
    <property type="component" value="Unassembled WGS sequence"/>
</dbReference>
<dbReference type="SUPFAM" id="SSF81342">
    <property type="entry name" value="Transmembrane di-heme cytochromes"/>
    <property type="match status" value="1"/>
</dbReference>
<keyword evidence="9" id="KW-1185">Reference proteome</keyword>
<evidence type="ECO:0000256" key="4">
    <source>
        <dbReference type="ARBA" id="ARBA00022989"/>
    </source>
</evidence>
<dbReference type="Pfam" id="PF01292">
    <property type="entry name" value="Ni_hydr_CYTB"/>
    <property type="match status" value="1"/>
</dbReference>